<keyword evidence="2" id="KW-0472">Membrane</keyword>
<feature type="region of interest" description="Disordered" evidence="1">
    <location>
        <begin position="114"/>
        <end position="152"/>
    </location>
</feature>
<organism evidence="3">
    <name type="scientific">viral metagenome</name>
    <dbReference type="NCBI Taxonomy" id="1070528"/>
    <lineage>
        <taxon>unclassified sequences</taxon>
        <taxon>metagenomes</taxon>
        <taxon>organismal metagenomes</taxon>
    </lineage>
</organism>
<evidence type="ECO:0000256" key="1">
    <source>
        <dbReference type="SAM" id="MobiDB-lite"/>
    </source>
</evidence>
<accession>A0A6C0D4N4</accession>
<sequence>MESVNPTIESLRPGESYNDLFSAKNGIIILLCILLLLSFLGINLLNILGNIVQTFVNIFGPLVTQILSIFGYTTGTLLNISADVAGDTAKTGIDIAEGSIQSIGNILRDASQGHVNEQSKSGLDNALNKVSETKPPQQPKPDTSENPIQNPIATNKTGWCLVGEYKGRRGCIEVSEQDKCLSGQVYPSQKMCLNPVLTPNVPYRPIPPQQPIYESGAFFTGMQPPQPMPPPPQ</sequence>
<feature type="transmembrane region" description="Helical" evidence="2">
    <location>
        <begin position="55"/>
        <end position="73"/>
    </location>
</feature>
<keyword evidence="2" id="KW-1133">Transmembrane helix</keyword>
<protein>
    <submittedName>
        <fullName evidence="3">Uncharacterized protein</fullName>
    </submittedName>
</protein>
<dbReference type="AlphaFoldDB" id="A0A6C0D4N4"/>
<name>A0A6C0D4N4_9ZZZZ</name>
<feature type="transmembrane region" description="Helical" evidence="2">
    <location>
        <begin position="27"/>
        <end position="48"/>
    </location>
</feature>
<evidence type="ECO:0000313" key="3">
    <source>
        <dbReference type="EMBL" id="QHT11768.1"/>
    </source>
</evidence>
<feature type="compositionally biased region" description="Polar residues" evidence="1">
    <location>
        <begin position="140"/>
        <end position="152"/>
    </location>
</feature>
<evidence type="ECO:0000256" key="2">
    <source>
        <dbReference type="SAM" id="Phobius"/>
    </source>
</evidence>
<proteinExistence type="predicted"/>
<reference evidence="3" key="1">
    <citation type="journal article" date="2020" name="Nature">
        <title>Giant virus diversity and host interactions through global metagenomics.</title>
        <authorList>
            <person name="Schulz F."/>
            <person name="Roux S."/>
            <person name="Paez-Espino D."/>
            <person name="Jungbluth S."/>
            <person name="Walsh D.A."/>
            <person name="Denef V.J."/>
            <person name="McMahon K.D."/>
            <person name="Konstantinidis K.T."/>
            <person name="Eloe-Fadrosh E.A."/>
            <person name="Kyrpides N.C."/>
            <person name="Woyke T."/>
        </authorList>
    </citation>
    <scope>NUCLEOTIDE SEQUENCE</scope>
    <source>
        <strain evidence="3">GVMAG-M-3300023174-124</strain>
    </source>
</reference>
<dbReference type="EMBL" id="MN739538">
    <property type="protein sequence ID" value="QHT11768.1"/>
    <property type="molecule type" value="Genomic_DNA"/>
</dbReference>
<keyword evidence="2" id="KW-0812">Transmembrane</keyword>